<dbReference type="PANTHER" id="PTHR43155">
    <property type="entry name" value="CYCLIC DI-GMP PHOSPHODIESTERASE PA4108-RELATED"/>
    <property type="match status" value="1"/>
</dbReference>
<dbReference type="InterPro" id="IPR037522">
    <property type="entry name" value="HD_GYP_dom"/>
</dbReference>
<feature type="transmembrane region" description="Helical" evidence="1">
    <location>
        <begin position="38"/>
        <end position="62"/>
    </location>
</feature>
<dbReference type="GO" id="GO:0016787">
    <property type="term" value="F:hydrolase activity"/>
    <property type="evidence" value="ECO:0007669"/>
    <property type="project" value="UniProtKB-KW"/>
</dbReference>
<proteinExistence type="predicted"/>
<dbReference type="PANTHER" id="PTHR43155:SF2">
    <property type="entry name" value="CYCLIC DI-GMP PHOSPHODIESTERASE PA4108"/>
    <property type="match status" value="1"/>
</dbReference>
<dbReference type="SMART" id="SM00471">
    <property type="entry name" value="HDc"/>
    <property type="match status" value="1"/>
</dbReference>
<keyword evidence="1" id="KW-0812">Transmembrane</keyword>
<gene>
    <name evidence="3" type="ORF">ACFQ3J_24915</name>
</gene>
<feature type="domain" description="HD-GYP" evidence="2">
    <location>
        <begin position="130"/>
        <end position="327"/>
    </location>
</feature>
<dbReference type="EC" id="3.1.4.-" evidence="3"/>
<dbReference type="SUPFAM" id="SSF109604">
    <property type="entry name" value="HD-domain/PDEase-like"/>
    <property type="match status" value="1"/>
</dbReference>
<evidence type="ECO:0000256" key="1">
    <source>
        <dbReference type="SAM" id="Phobius"/>
    </source>
</evidence>
<dbReference type="Gene3D" id="1.10.3210.10">
    <property type="entry name" value="Hypothetical protein af1432"/>
    <property type="match status" value="1"/>
</dbReference>
<sequence length="336" mass="37257">MAIRIKFATIFGLMATLVLLVSRFLFHNLSGDFMDGAWFINVAAEITLLISFFIVLTIINYLSAGPILKPLLNVIEHVGSFAKNKLESEMNKDEFGLLELSVAGIAETIQKQDNEIHKINLELSQRNADLELLITATIASLSKAVNARDPYTASHSENVKRYASAVAKKLQLDADQIYNIEIGALLHDIGKIGVPENVLMKAGKLTDAEFDAIKKHPEYGFHIVSEIAELKCRGVDEIVLYHHERVDGKGYPRGLKGDAIPLNAKIISVCDAFDAMTTSRSYRPALDTETAIVQLKKHAGKQFDDMIVLTLIECLQENPGLLNKNQTNEEKRLVSL</sequence>
<dbReference type="NCBIfam" id="TIGR00277">
    <property type="entry name" value="HDIG"/>
    <property type="match status" value="1"/>
</dbReference>
<dbReference type="InterPro" id="IPR006675">
    <property type="entry name" value="HDIG_dom"/>
</dbReference>
<dbReference type="Proteomes" id="UP001597169">
    <property type="component" value="Unassembled WGS sequence"/>
</dbReference>
<reference evidence="4" key="1">
    <citation type="journal article" date="2019" name="Int. J. Syst. Evol. Microbiol.">
        <title>The Global Catalogue of Microorganisms (GCM) 10K type strain sequencing project: providing services to taxonomists for standard genome sequencing and annotation.</title>
        <authorList>
            <consortium name="The Broad Institute Genomics Platform"/>
            <consortium name="The Broad Institute Genome Sequencing Center for Infectious Disease"/>
            <person name="Wu L."/>
            <person name="Ma J."/>
        </authorList>
    </citation>
    <scope>NUCLEOTIDE SEQUENCE [LARGE SCALE GENOMIC DNA]</scope>
    <source>
        <strain evidence="4">CCUG 53519</strain>
    </source>
</reference>
<dbReference type="CDD" id="cd00077">
    <property type="entry name" value="HDc"/>
    <property type="match status" value="1"/>
</dbReference>
<evidence type="ECO:0000259" key="2">
    <source>
        <dbReference type="PROSITE" id="PS51832"/>
    </source>
</evidence>
<keyword evidence="1" id="KW-1133">Transmembrane helix</keyword>
<dbReference type="PROSITE" id="PS51832">
    <property type="entry name" value="HD_GYP"/>
    <property type="match status" value="1"/>
</dbReference>
<keyword evidence="1" id="KW-0472">Membrane</keyword>
<evidence type="ECO:0000313" key="4">
    <source>
        <dbReference type="Proteomes" id="UP001597169"/>
    </source>
</evidence>
<protein>
    <submittedName>
        <fullName evidence="3">HD-GYP domain-containing protein</fullName>
        <ecNumber evidence="3">3.1.4.-</ecNumber>
    </submittedName>
</protein>
<feature type="transmembrane region" description="Helical" evidence="1">
    <location>
        <begin position="7"/>
        <end position="26"/>
    </location>
</feature>
<accession>A0ABW3PZ47</accession>
<evidence type="ECO:0000313" key="3">
    <source>
        <dbReference type="EMBL" id="MFD1131365.1"/>
    </source>
</evidence>
<dbReference type="InterPro" id="IPR003607">
    <property type="entry name" value="HD/PDEase_dom"/>
</dbReference>
<dbReference type="EMBL" id="JBHTKX010000009">
    <property type="protein sequence ID" value="MFD1131365.1"/>
    <property type="molecule type" value="Genomic_DNA"/>
</dbReference>
<comment type="caution">
    <text evidence="3">The sequence shown here is derived from an EMBL/GenBank/DDBJ whole genome shotgun (WGS) entry which is preliminary data.</text>
</comment>
<keyword evidence="3" id="KW-0378">Hydrolase</keyword>
<organism evidence="3 4">
    <name type="scientific">Paenibacillus provencensis</name>
    <dbReference type="NCBI Taxonomy" id="441151"/>
    <lineage>
        <taxon>Bacteria</taxon>
        <taxon>Bacillati</taxon>
        <taxon>Bacillota</taxon>
        <taxon>Bacilli</taxon>
        <taxon>Bacillales</taxon>
        <taxon>Paenibacillaceae</taxon>
        <taxon>Paenibacillus</taxon>
    </lineage>
</organism>
<name>A0ABW3PZ47_9BACL</name>
<dbReference type="RefSeq" id="WP_170862574.1">
    <property type="nucleotide sequence ID" value="NZ_JBHTKX010000009.1"/>
</dbReference>
<dbReference type="Pfam" id="PF13487">
    <property type="entry name" value="HD_5"/>
    <property type="match status" value="1"/>
</dbReference>
<keyword evidence="4" id="KW-1185">Reference proteome</keyword>